<gene>
    <name evidence="1" type="ORF">SAMN02745729_1114</name>
</gene>
<dbReference type="Proteomes" id="UP000242469">
    <property type="component" value="Unassembled WGS sequence"/>
</dbReference>
<sequence length="50" mass="5394">MTQRGTSNDVVDGGQDLQGVATAQAGALYTLLMDQRYNLGLTRYHPPVEA</sequence>
<reference evidence="2" key="1">
    <citation type="submission" date="2016-10" db="EMBL/GenBank/DDBJ databases">
        <authorList>
            <person name="Varghese N."/>
            <person name="Submissions S."/>
        </authorList>
    </citation>
    <scope>NUCLEOTIDE SEQUENCE [LARGE SCALE GENOMIC DNA]</scope>
    <source>
        <strain evidence="2">DSM 11526</strain>
    </source>
</reference>
<dbReference type="EMBL" id="FNRJ01000011">
    <property type="protein sequence ID" value="SEA95699.1"/>
    <property type="molecule type" value="Genomic_DNA"/>
</dbReference>
<dbReference type="STRING" id="1122198.SAMN02745729_1114"/>
<evidence type="ECO:0000313" key="1">
    <source>
        <dbReference type="EMBL" id="SEA95699.1"/>
    </source>
</evidence>
<accession>A0A1H4FEB4</accession>
<keyword evidence="2" id="KW-1185">Reference proteome</keyword>
<protein>
    <submittedName>
        <fullName evidence="1">Uncharacterized protein</fullName>
    </submittedName>
</protein>
<dbReference type="AlphaFoldDB" id="A0A1H4FEB4"/>
<evidence type="ECO:0000313" key="2">
    <source>
        <dbReference type="Proteomes" id="UP000242469"/>
    </source>
</evidence>
<organism evidence="1 2">
    <name type="scientific">Marinobacterium iners DSM 11526</name>
    <dbReference type="NCBI Taxonomy" id="1122198"/>
    <lineage>
        <taxon>Bacteria</taxon>
        <taxon>Pseudomonadati</taxon>
        <taxon>Pseudomonadota</taxon>
        <taxon>Gammaproteobacteria</taxon>
        <taxon>Oceanospirillales</taxon>
        <taxon>Oceanospirillaceae</taxon>
        <taxon>Marinobacterium</taxon>
    </lineage>
</organism>
<proteinExistence type="predicted"/>
<name>A0A1H4FEB4_9GAMM</name>